<evidence type="ECO:0000256" key="3">
    <source>
        <dbReference type="ARBA" id="ARBA00022722"/>
    </source>
</evidence>
<dbReference type="SMART" id="SM00892">
    <property type="entry name" value="Endonuclease_NS"/>
    <property type="match status" value="1"/>
</dbReference>
<dbReference type="InterPro" id="IPR044925">
    <property type="entry name" value="His-Me_finger_sf"/>
</dbReference>
<evidence type="ECO:0000313" key="14">
    <source>
        <dbReference type="EMBL" id="VEU41267.1"/>
    </source>
</evidence>
<organism evidence="14 15">
    <name type="scientific">Pseudo-nitzschia multistriata</name>
    <dbReference type="NCBI Taxonomy" id="183589"/>
    <lineage>
        <taxon>Eukaryota</taxon>
        <taxon>Sar</taxon>
        <taxon>Stramenopiles</taxon>
        <taxon>Ochrophyta</taxon>
        <taxon>Bacillariophyta</taxon>
        <taxon>Bacillariophyceae</taxon>
        <taxon>Bacillariophycidae</taxon>
        <taxon>Bacillariales</taxon>
        <taxon>Bacillariaceae</taxon>
        <taxon>Pseudo-nitzschia</taxon>
    </lineage>
</organism>
<dbReference type="InterPro" id="IPR001604">
    <property type="entry name" value="Endo_G_ENPP1-like_dom"/>
</dbReference>
<keyword evidence="15" id="KW-1185">Reference proteome</keyword>
<feature type="region of interest" description="Disordered" evidence="11">
    <location>
        <begin position="25"/>
        <end position="45"/>
    </location>
</feature>
<evidence type="ECO:0000259" key="12">
    <source>
        <dbReference type="SMART" id="SM00477"/>
    </source>
</evidence>
<dbReference type="SMART" id="SM00477">
    <property type="entry name" value="NUC"/>
    <property type="match status" value="1"/>
</dbReference>
<dbReference type="Proteomes" id="UP000291116">
    <property type="component" value="Unassembled WGS sequence"/>
</dbReference>
<feature type="region of interest" description="Disordered" evidence="11">
    <location>
        <begin position="98"/>
        <end position="118"/>
    </location>
</feature>
<evidence type="ECO:0000259" key="13">
    <source>
        <dbReference type="SMART" id="SM00892"/>
    </source>
</evidence>
<accession>A0A448ZGU0</accession>
<evidence type="ECO:0000256" key="4">
    <source>
        <dbReference type="ARBA" id="ARBA00022723"/>
    </source>
</evidence>
<evidence type="ECO:0000313" key="15">
    <source>
        <dbReference type="Proteomes" id="UP000291116"/>
    </source>
</evidence>
<gene>
    <name evidence="14" type="ORF">PSNMU_V1.4_AUG-EV-PASAV3_0080590</name>
</gene>
<dbReference type="InterPro" id="IPR020821">
    <property type="entry name" value="ENPP1-3/EXOG-like_nuc-like"/>
</dbReference>
<dbReference type="GO" id="GO:0005634">
    <property type="term" value="C:nucleus"/>
    <property type="evidence" value="ECO:0007669"/>
    <property type="project" value="TreeGrafter"/>
</dbReference>
<evidence type="ECO:0000256" key="2">
    <source>
        <dbReference type="ARBA" id="ARBA00010052"/>
    </source>
</evidence>
<dbReference type="Pfam" id="PF01223">
    <property type="entry name" value="Endonuclease_NS"/>
    <property type="match status" value="1"/>
</dbReference>
<dbReference type="PANTHER" id="PTHR13966:SF5">
    <property type="entry name" value="ENDONUCLEASE G, MITOCHONDRIAL"/>
    <property type="match status" value="1"/>
</dbReference>
<dbReference type="GO" id="GO:0000014">
    <property type="term" value="F:single-stranded DNA endodeoxyribonuclease activity"/>
    <property type="evidence" value="ECO:0007669"/>
    <property type="project" value="TreeGrafter"/>
</dbReference>
<dbReference type="GO" id="GO:0004521">
    <property type="term" value="F:RNA endonuclease activity"/>
    <property type="evidence" value="ECO:0007669"/>
    <property type="project" value="TreeGrafter"/>
</dbReference>
<evidence type="ECO:0000256" key="9">
    <source>
        <dbReference type="PIRSR" id="PIRSR640255-2"/>
    </source>
</evidence>
<protein>
    <recommendedName>
        <fullName evidence="10">Endonuclease</fullName>
        <ecNumber evidence="10">3.1.30.-</ecNumber>
    </recommendedName>
</protein>
<reference evidence="14 15" key="1">
    <citation type="submission" date="2019-01" db="EMBL/GenBank/DDBJ databases">
        <authorList>
            <person name="Ferrante I. M."/>
        </authorList>
    </citation>
    <scope>NUCLEOTIDE SEQUENCE [LARGE SCALE GENOMIC DNA]</scope>
    <source>
        <strain evidence="14 15">B856</strain>
    </source>
</reference>
<feature type="active site" description="Proton acceptor" evidence="8">
    <location>
        <position position="140"/>
    </location>
</feature>
<dbReference type="EC" id="3.1.30.-" evidence="10"/>
<dbReference type="SUPFAM" id="SSF54060">
    <property type="entry name" value="His-Me finger endonucleases"/>
    <property type="match status" value="1"/>
</dbReference>
<evidence type="ECO:0000256" key="8">
    <source>
        <dbReference type="PIRSR" id="PIRSR640255-1"/>
    </source>
</evidence>
<proteinExistence type="inferred from homology"/>
<evidence type="ECO:0000256" key="5">
    <source>
        <dbReference type="ARBA" id="ARBA00022759"/>
    </source>
</evidence>
<dbReference type="PANTHER" id="PTHR13966">
    <property type="entry name" value="ENDONUCLEASE RELATED"/>
    <property type="match status" value="1"/>
</dbReference>
<dbReference type="GO" id="GO:0003676">
    <property type="term" value="F:nucleic acid binding"/>
    <property type="evidence" value="ECO:0007669"/>
    <property type="project" value="InterPro"/>
</dbReference>
<feature type="compositionally biased region" description="Polar residues" evidence="11">
    <location>
        <begin position="28"/>
        <end position="39"/>
    </location>
</feature>
<keyword evidence="3 10" id="KW-0540">Nuclease</keyword>
<keyword evidence="7" id="KW-0460">Magnesium</keyword>
<keyword evidence="5 10" id="KW-0255">Endonuclease</keyword>
<evidence type="ECO:0000256" key="6">
    <source>
        <dbReference type="ARBA" id="ARBA00022801"/>
    </source>
</evidence>
<feature type="binding site" evidence="9">
    <location>
        <position position="169"/>
    </location>
    <ligand>
        <name>Mg(2+)</name>
        <dbReference type="ChEBI" id="CHEBI:18420"/>
        <note>catalytic</note>
    </ligand>
</feature>
<dbReference type="InterPro" id="IPR044929">
    <property type="entry name" value="DNA/RNA_non-sp_Endonuclease_sf"/>
</dbReference>
<keyword evidence="4 9" id="KW-0479">Metal-binding</keyword>
<sequence>MFHGHHRRALSVAAGAAAAHASSWLSSRGASNRSETSSCEGIPSAGPNHNAPVAMGCSDASPVLPIRTVRPNPHLEIAFDVRTRTPLYVMEKLTKATLPERGSGGGRKRRPNFYEDKNVEGGDFRSRLSHYHKSGFDRGHMAPGADFPGETTADTYTLCNIAPQDPVMNKGIWNSLEEWVRRLVHSEEVPPGADVYVVTGPLWLPRKQVGEGRFEYRHLALGRPPALVSVPTHFWKVVVVVERDAPAASTGSPILRFACFVIGNEEASPSKKLEDYVVPWKDLETVTGLRFFPKWASPEWKDRADQLTKARVPASLGSNSSRLFLTDRSAKTRNPKSGKVLLEHLCANGKCR</sequence>
<dbReference type="GO" id="GO:0046872">
    <property type="term" value="F:metal ion binding"/>
    <property type="evidence" value="ECO:0007669"/>
    <property type="project" value="UniProtKB-KW"/>
</dbReference>
<evidence type="ECO:0000256" key="7">
    <source>
        <dbReference type="ARBA" id="ARBA00022842"/>
    </source>
</evidence>
<comment type="cofactor">
    <cofactor evidence="1 10">
        <name>Mg(2+)</name>
        <dbReference type="ChEBI" id="CHEBI:18420"/>
    </cofactor>
</comment>
<name>A0A448ZGU0_9STRA</name>
<dbReference type="Gene3D" id="3.40.570.10">
    <property type="entry name" value="Extracellular Endonuclease, subunit A"/>
    <property type="match status" value="1"/>
</dbReference>
<dbReference type="EMBL" id="CAACVS010000336">
    <property type="protein sequence ID" value="VEU41267.1"/>
    <property type="molecule type" value="Genomic_DNA"/>
</dbReference>
<evidence type="ECO:0000256" key="11">
    <source>
        <dbReference type="SAM" id="MobiDB-lite"/>
    </source>
</evidence>
<dbReference type="AlphaFoldDB" id="A0A448ZGU0"/>
<dbReference type="GO" id="GO:0005743">
    <property type="term" value="C:mitochondrial inner membrane"/>
    <property type="evidence" value="ECO:0007669"/>
    <property type="project" value="TreeGrafter"/>
</dbReference>
<dbReference type="InterPro" id="IPR040255">
    <property type="entry name" value="Non-specific_endonuclease"/>
</dbReference>
<dbReference type="OrthoDB" id="5418055at2759"/>
<dbReference type="InterPro" id="IPR018524">
    <property type="entry name" value="DNA/RNA_endonuclease_AS"/>
</dbReference>
<evidence type="ECO:0000256" key="1">
    <source>
        <dbReference type="ARBA" id="ARBA00001946"/>
    </source>
</evidence>
<keyword evidence="6 10" id="KW-0378">Hydrolase</keyword>
<comment type="similarity">
    <text evidence="2 10">Belongs to the DNA/RNA non-specific endonuclease family.</text>
</comment>
<dbReference type="PROSITE" id="PS01070">
    <property type="entry name" value="NUCLEASE_NON_SPEC"/>
    <property type="match status" value="1"/>
</dbReference>
<feature type="domain" description="DNA/RNA non-specific endonuclease/pyrophosphatase/phosphodiesterase" evidence="13">
    <location>
        <begin position="71"/>
        <end position="296"/>
    </location>
</feature>
<evidence type="ECO:0000256" key="10">
    <source>
        <dbReference type="RuleBase" id="RU366055"/>
    </source>
</evidence>
<feature type="domain" description="ENPP1-3/EXOG-like endonuclease/phosphodiesterase" evidence="12">
    <location>
        <begin position="72"/>
        <end position="298"/>
    </location>
</feature>